<dbReference type="EMBL" id="JAATIQ010000368">
    <property type="protein sequence ID" value="KAF4359374.1"/>
    <property type="molecule type" value="Genomic_DNA"/>
</dbReference>
<organism evidence="1 2">
    <name type="scientific">Cannabis sativa</name>
    <name type="common">Hemp</name>
    <name type="synonym">Marijuana</name>
    <dbReference type="NCBI Taxonomy" id="3483"/>
    <lineage>
        <taxon>Eukaryota</taxon>
        <taxon>Viridiplantae</taxon>
        <taxon>Streptophyta</taxon>
        <taxon>Embryophyta</taxon>
        <taxon>Tracheophyta</taxon>
        <taxon>Spermatophyta</taxon>
        <taxon>Magnoliopsida</taxon>
        <taxon>eudicotyledons</taxon>
        <taxon>Gunneridae</taxon>
        <taxon>Pentapetalae</taxon>
        <taxon>rosids</taxon>
        <taxon>fabids</taxon>
        <taxon>Rosales</taxon>
        <taxon>Cannabaceae</taxon>
        <taxon>Cannabis</taxon>
    </lineage>
</organism>
<name>A0A7J6ELU7_CANSA</name>
<comment type="caution">
    <text evidence="1">The sequence shown here is derived from an EMBL/GenBank/DDBJ whole genome shotgun (WGS) entry which is preliminary data.</text>
</comment>
<evidence type="ECO:0000313" key="2">
    <source>
        <dbReference type="Proteomes" id="UP000583929"/>
    </source>
</evidence>
<sequence length="233" mass="26897">MFGQFTGKNEPHSGLDLPRSDRGLLVVSSEPGSFLCQLLKDIVYEAVHNTHGFAGDSYIWMNLFQDLEYINLIGFDALLRSFLLLVSDGSTAFLWELLSGLGFLLGRCLLGQGFLLFRGLLGGWLLLRRLLLCSWRHQIIFRENERKFPERKVREYERKFETDEIYKKLGYSKFFTQSSHLCQTGLIIRTASSYIDVHSCCLQLGFLKVNENEEHTWGKTGKRPGNVENRQKY</sequence>
<protein>
    <submittedName>
        <fullName evidence="1">Uncharacterized protein</fullName>
    </submittedName>
</protein>
<gene>
    <name evidence="1" type="ORF">G4B88_024041</name>
</gene>
<proteinExistence type="predicted"/>
<keyword evidence="2" id="KW-1185">Reference proteome</keyword>
<dbReference type="AlphaFoldDB" id="A0A7J6ELU7"/>
<evidence type="ECO:0000313" key="1">
    <source>
        <dbReference type="EMBL" id="KAF4359374.1"/>
    </source>
</evidence>
<accession>A0A7J6ELU7</accession>
<dbReference type="Proteomes" id="UP000583929">
    <property type="component" value="Unassembled WGS sequence"/>
</dbReference>
<reference evidence="1 2" key="1">
    <citation type="journal article" date="2020" name="bioRxiv">
        <title>Sequence and annotation of 42 cannabis genomes reveals extensive copy number variation in cannabinoid synthesis and pathogen resistance genes.</title>
        <authorList>
            <person name="Mckernan K.J."/>
            <person name="Helbert Y."/>
            <person name="Kane L.T."/>
            <person name="Ebling H."/>
            <person name="Zhang L."/>
            <person name="Liu B."/>
            <person name="Eaton Z."/>
            <person name="Mclaughlin S."/>
            <person name="Kingan S."/>
            <person name="Baybayan P."/>
            <person name="Concepcion G."/>
            <person name="Jordan M."/>
            <person name="Riva A."/>
            <person name="Barbazuk W."/>
            <person name="Harkins T."/>
        </authorList>
    </citation>
    <scope>NUCLEOTIDE SEQUENCE [LARGE SCALE GENOMIC DNA]</scope>
    <source>
        <strain evidence="2">cv. Jamaican Lion 4</strain>
        <tissue evidence="1">Leaf</tissue>
    </source>
</reference>